<organism evidence="1">
    <name type="scientific">bioreactor metagenome</name>
    <dbReference type="NCBI Taxonomy" id="1076179"/>
    <lineage>
        <taxon>unclassified sequences</taxon>
        <taxon>metagenomes</taxon>
        <taxon>ecological metagenomes</taxon>
    </lineage>
</organism>
<comment type="caution">
    <text evidence="1">The sequence shown here is derived from an EMBL/GenBank/DDBJ whole genome shotgun (WGS) entry which is preliminary data.</text>
</comment>
<dbReference type="Pfam" id="PF06299">
    <property type="entry name" value="DUF1045"/>
    <property type="match status" value="1"/>
</dbReference>
<gene>
    <name evidence="1" type="ORF">SDC9_152758</name>
</gene>
<protein>
    <recommendedName>
        <fullName evidence="2">Phosphonate metabolism protein</fullName>
    </recommendedName>
</protein>
<dbReference type="EMBL" id="VSSQ01051407">
    <property type="protein sequence ID" value="MPN05507.1"/>
    <property type="molecule type" value="Genomic_DNA"/>
</dbReference>
<dbReference type="Gene3D" id="3.90.1140.10">
    <property type="entry name" value="Cyclic phosphodiesterase"/>
    <property type="match status" value="1"/>
</dbReference>
<sequence>MVNGVNEDEFLRMTAEPRRYGWHATLKAPFRLAEGCDLADVLAGVQSICSGRAPFALPSLQVTRMGNFLGLRPRHASSALDALAADCVRQLQPLAAPLSDDELARRRRAGLTPEQDALLQSWGYPWVLNHFRFHLSLTGPLDTVPSEQIQSVMHEATRHFYQLPVCVIDSVSVFAEPTEGADFRLIEQIRFQP</sequence>
<name>A0A645EUH6_9ZZZZ</name>
<dbReference type="AlphaFoldDB" id="A0A645EUH6"/>
<accession>A0A645EUH6</accession>
<proteinExistence type="predicted"/>
<reference evidence="1" key="1">
    <citation type="submission" date="2019-08" db="EMBL/GenBank/DDBJ databases">
        <authorList>
            <person name="Kucharzyk K."/>
            <person name="Murdoch R.W."/>
            <person name="Higgins S."/>
            <person name="Loffler F."/>
        </authorList>
    </citation>
    <scope>NUCLEOTIDE SEQUENCE</scope>
</reference>
<evidence type="ECO:0000313" key="1">
    <source>
        <dbReference type="EMBL" id="MPN05507.1"/>
    </source>
</evidence>
<evidence type="ECO:0008006" key="2">
    <source>
        <dbReference type="Google" id="ProtNLM"/>
    </source>
</evidence>
<dbReference type="InterPro" id="IPR009389">
    <property type="entry name" value="DUF1045"/>
</dbReference>
<dbReference type="PIRSF" id="PIRSF033328">
    <property type="entry name" value="Phest_Mll4975"/>
    <property type="match status" value="1"/>
</dbReference>